<dbReference type="AlphaFoldDB" id="A0A9W7CBN0"/>
<feature type="region of interest" description="Disordered" evidence="1">
    <location>
        <begin position="1"/>
        <end position="29"/>
    </location>
</feature>
<evidence type="ECO:0000256" key="1">
    <source>
        <dbReference type="SAM" id="MobiDB-lite"/>
    </source>
</evidence>
<reference evidence="4" key="1">
    <citation type="journal article" date="2023" name="Commun. Biol.">
        <title>Genome analysis of Parmales, the sister group of diatoms, reveals the evolutionary specialization of diatoms from phago-mixotrophs to photoautotrophs.</title>
        <authorList>
            <person name="Ban H."/>
            <person name="Sato S."/>
            <person name="Yoshikawa S."/>
            <person name="Yamada K."/>
            <person name="Nakamura Y."/>
            <person name="Ichinomiya M."/>
            <person name="Sato N."/>
            <person name="Blanc-Mathieu R."/>
            <person name="Endo H."/>
            <person name="Kuwata A."/>
            <person name="Ogata H."/>
        </authorList>
    </citation>
    <scope>NUCLEOTIDE SEQUENCE [LARGE SCALE GENOMIC DNA]</scope>
    <source>
        <strain evidence="4">NIES 3700</strain>
    </source>
</reference>
<feature type="transmembrane region" description="Helical" evidence="2">
    <location>
        <begin position="191"/>
        <end position="209"/>
    </location>
</feature>
<evidence type="ECO:0000313" key="4">
    <source>
        <dbReference type="Proteomes" id="UP001165122"/>
    </source>
</evidence>
<proteinExistence type="predicted"/>
<feature type="transmembrane region" description="Helical" evidence="2">
    <location>
        <begin position="417"/>
        <end position="437"/>
    </location>
</feature>
<comment type="caution">
    <text evidence="3">The sequence shown here is derived from an EMBL/GenBank/DDBJ whole genome shotgun (WGS) entry which is preliminary data.</text>
</comment>
<feature type="transmembrane region" description="Helical" evidence="2">
    <location>
        <begin position="161"/>
        <end position="179"/>
    </location>
</feature>
<protein>
    <submittedName>
        <fullName evidence="3">Uncharacterized protein</fullName>
    </submittedName>
</protein>
<feature type="transmembrane region" description="Helical" evidence="2">
    <location>
        <begin position="392"/>
        <end position="411"/>
    </location>
</feature>
<keyword evidence="4" id="KW-1185">Reference proteome</keyword>
<gene>
    <name evidence="3" type="ORF">TrLO_g5551</name>
</gene>
<evidence type="ECO:0000256" key="2">
    <source>
        <dbReference type="SAM" id="Phobius"/>
    </source>
</evidence>
<dbReference type="Proteomes" id="UP001165122">
    <property type="component" value="Unassembled WGS sequence"/>
</dbReference>
<keyword evidence="2" id="KW-0472">Membrane</keyword>
<sequence>MSSQSIQVIPHDEPEVEATPLISRPGKSRKTSQFDAVTWKKAMDIDGDGVVGRADLIDSLWHLGAFMSIDEFDKLFSDVQVDPKSIEKILDSNQTPSELLRLRDTQLEEYLHGTLPKWKWLTLRFLFFFFAVPILGVNCFYKIRNAADQSSRNVVKWKGGASWTAAAWLLWLPALLLYVFYPTTSVQLEDILNPALLYWSIIGVVFVAWTSGGRTREGFEETYKFHYHCFAVSYTPLKTGAQTLSAPMFLEAIVSNDDRITAARFNPVNHDKRFLSYSKKRRESQIVAQWSQMEKILTKKMDPYANKTFLSPKDVNGVTETIDTFLRYTIFHHIRILNAKHHIHDDAHSEKVLNKGLVLDLFNPHNVVGLFSAYKLLGNYARWVVHGLEKMLQALLLIQLIVTGTYFTVSFMNPDAVTLNITCCVLMESVFCLYIILQSLRTCVGINEIDKLVRLKCVEVCALLDFDDVEIGTSDSSARAFRGIATYLDRAKVVEAKLFGIYLSKELVAKIMISFLAATGSALLRSGIS</sequence>
<feature type="transmembrane region" description="Helical" evidence="2">
    <location>
        <begin position="121"/>
        <end position="141"/>
    </location>
</feature>
<keyword evidence="2" id="KW-1133">Transmembrane helix</keyword>
<dbReference type="EMBL" id="BRXW01000059">
    <property type="protein sequence ID" value="GMI03577.1"/>
    <property type="molecule type" value="Genomic_DNA"/>
</dbReference>
<dbReference type="OrthoDB" id="10586756at2759"/>
<organism evidence="3 4">
    <name type="scientific">Triparma laevis f. longispina</name>
    <dbReference type="NCBI Taxonomy" id="1714387"/>
    <lineage>
        <taxon>Eukaryota</taxon>
        <taxon>Sar</taxon>
        <taxon>Stramenopiles</taxon>
        <taxon>Ochrophyta</taxon>
        <taxon>Bolidophyceae</taxon>
        <taxon>Parmales</taxon>
        <taxon>Triparmaceae</taxon>
        <taxon>Triparma</taxon>
    </lineage>
</organism>
<accession>A0A9W7CBN0</accession>
<keyword evidence="2" id="KW-0812">Transmembrane</keyword>
<name>A0A9W7CBN0_9STRA</name>
<evidence type="ECO:0000313" key="3">
    <source>
        <dbReference type="EMBL" id="GMI03577.1"/>
    </source>
</evidence>
<dbReference type="PROSITE" id="PS00018">
    <property type="entry name" value="EF_HAND_1"/>
    <property type="match status" value="1"/>
</dbReference>
<dbReference type="InterPro" id="IPR018247">
    <property type="entry name" value="EF_Hand_1_Ca_BS"/>
</dbReference>